<organism evidence="2">
    <name type="scientific">Talaromyces marneffei PM1</name>
    <dbReference type="NCBI Taxonomy" id="1077442"/>
    <lineage>
        <taxon>Eukaryota</taxon>
        <taxon>Fungi</taxon>
        <taxon>Dikarya</taxon>
        <taxon>Ascomycota</taxon>
        <taxon>Pezizomycotina</taxon>
        <taxon>Eurotiomycetes</taxon>
        <taxon>Eurotiomycetidae</taxon>
        <taxon>Eurotiales</taxon>
        <taxon>Trichocomaceae</taxon>
        <taxon>Talaromyces</taxon>
        <taxon>Talaromyces sect. Talaromyces</taxon>
    </lineage>
</organism>
<evidence type="ECO:0000313" key="2">
    <source>
        <dbReference type="EMBL" id="KFX46975.1"/>
    </source>
</evidence>
<evidence type="ECO:0000256" key="1">
    <source>
        <dbReference type="SAM" id="MobiDB-lite"/>
    </source>
</evidence>
<name>A0A093V488_TALMA</name>
<feature type="compositionally biased region" description="Basic residues" evidence="1">
    <location>
        <begin position="30"/>
        <end position="46"/>
    </location>
</feature>
<feature type="region of interest" description="Disordered" evidence="1">
    <location>
        <begin position="1"/>
        <end position="52"/>
    </location>
</feature>
<sequence length="91" mass="10320">MDTLPTEIYDRSSTWTPGKSMSKDKDKKKSSSSSSRRRRRRRRKTKPMKDKEKYTDISTCLVRLSTEFCLLANLVNLSASGAQANGKSAFP</sequence>
<accession>A0A093V488</accession>
<dbReference type="EMBL" id="JPOX01000016">
    <property type="protein sequence ID" value="KFX46975.1"/>
    <property type="molecule type" value="Genomic_DNA"/>
</dbReference>
<proteinExistence type="predicted"/>
<gene>
    <name evidence="2" type="ORF">GQ26_0160350</name>
</gene>
<dbReference type="AlphaFoldDB" id="A0A093V488"/>
<comment type="caution">
    <text evidence="2">The sequence shown here is derived from an EMBL/GenBank/DDBJ whole genome shotgun (WGS) entry which is preliminary data.</text>
</comment>
<protein>
    <submittedName>
        <fullName evidence="2">pH-response regulator protein palA/RIM20</fullName>
    </submittedName>
</protein>
<dbReference type="HOGENOM" id="CLU_2428553_0_0_1"/>
<reference evidence="2" key="1">
    <citation type="journal article" date="2014" name="PLoS Genet.">
        <title>Signature Gene Expression Reveals Novel Clues to the Molecular Mechanisms of Dimorphic Transition in Penicillium marneffei.</title>
        <authorList>
            <person name="Yang E."/>
            <person name="Wang G."/>
            <person name="Cai J."/>
            <person name="Woo P.C."/>
            <person name="Lau S.K."/>
            <person name="Yuen K.-Y."/>
            <person name="Chow W.-N."/>
            <person name="Lin X."/>
        </authorList>
    </citation>
    <scope>NUCLEOTIDE SEQUENCE [LARGE SCALE GENOMIC DNA]</scope>
    <source>
        <strain evidence="2">PM1</strain>
    </source>
</reference>